<organism evidence="2 3">
    <name type="scientific">Helicoverpa armigera</name>
    <name type="common">Cotton bollworm</name>
    <name type="synonym">Heliothis armigera</name>
    <dbReference type="NCBI Taxonomy" id="29058"/>
    <lineage>
        <taxon>Eukaryota</taxon>
        <taxon>Metazoa</taxon>
        <taxon>Ecdysozoa</taxon>
        <taxon>Arthropoda</taxon>
        <taxon>Hexapoda</taxon>
        <taxon>Insecta</taxon>
        <taxon>Pterygota</taxon>
        <taxon>Neoptera</taxon>
        <taxon>Endopterygota</taxon>
        <taxon>Lepidoptera</taxon>
        <taxon>Glossata</taxon>
        <taxon>Ditrysia</taxon>
        <taxon>Noctuoidea</taxon>
        <taxon>Noctuidae</taxon>
        <taxon>Heliothinae</taxon>
        <taxon>Helicoverpa</taxon>
    </lineage>
</organism>
<dbReference type="AlphaFoldDB" id="A0A2W1BJM3"/>
<keyword evidence="3" id="KW-1185">Reference proteome</keyword>
<reference evidence="2 3" key="1">
    <citation type="journal article" date="2017" name="BMC Biol.">
        <title>Genomic innovations, transcriptional plasticity and gene loss underlying the evolution and divergence of two highly polyphagous and invasive Helicoverpa pest species.</title>
        <authorList>
            <person name="Pearce S.L."/>
            <person name="Clarke D.F."/>
            <person name="East P.D."/>
            <person name="Elfekih S."/>
            <person name="Gordon K.H."/>
            <person name="Jermiin L.S."/>
            <person name="McGaughran A."/>
            <person name="Oakeshott J.G."/>
            <person name="Papanikolaou A."/>
            <person name="Perera O.P."/>
            <person name="Rane R.V."/>
            <person name="Richards S."/>
            <person name="Tay W.T."/>
            <person name="Walsh T.K."/>
            <person name="Anderson A."/>
            <person name="Anderson C.J."/>
            <person name="Asgari S."/>
            <person name="Board P.G."/>
            <person name="Bretschneider A."/>
            <person name="Campbell P.M."/>
            <person name="Chertemps T."/>
            <person name="Christeller J.T."/>
            <person name="Coppin C.W."/>
            <person name="Downes S.J."/>
            <person name="Duan G."/>
            <person name="Farnsworth C.A."/>
            <person name="Good R.T."/>
            <person name="Han L.B."/>
            <person name="Han Y.C."/>
            <person name="Hatje K."/>
            <person name="Horne I."/>
            <person name="Huang Y.P."/>
            <person name="Hughes D.S."/>
            <person name="Jacquin-Joly E."/>
            <person name="James W."/>
            <person name="Jhangiani S."/>
            <person name="Kollmar M."/>
            <person name="Kuwar S.S."/>
            <person name="Li S."/>
            <person name="Liu N.Y."/>
            <person name="Maibeche M.T."/>
            <person name="Miller J.R."/>
            <person name="Montagne N."/>
            <person name="Perry T."/>
            <person name="Qu J."/>
            <person name="Song S.V."/>
            <person name="Sutton G.G."/>
            <person name="Vogel H."/>
            <person name="Walenz B.P."/>
            <person name="Xu W."/>
            <person name="Zhang H.J."/>
            <person name="Zou Z."/>
            <person name="Batterham P."/>
            <person name="Edwards O.R."/>
            <person name="Feyereisen R."/>
            <person name="Gibbs R.A."/>
            <person name="Heckel D.G."/>
            <person name="McGrath A."/>
            <person name="Robin C."/>
            <person name="Scherer S.E."/>
            <person name="Worley K.C."/>
            <person name="Wu Y.D."/>
        </authorList>
    </citation>
    <scope>NUCLEOTIDE SEQUENCE [LARGE SCALE GENOMIC DNA]</scope>
    <source>
        <strain evidence="2">Harm_GR_Male_#8</strain>
        <tissue evidence="2">Whole organism</tissue>
    </source>
</reference>
<evidence type="ECO:0000313" key="3">
    <source>
        <dbReference type="Proteomes" id="UP000249218"/>
    </source>
</evidence>
<evidence type="ECO:0000313" key="2">
    <source>
        <dbReference type="EMBL" id="PZC74491.1"/>
    </source>
</evidence>
<proteinExistence type="predicted"/>
<sequence length="66" mass="6729">MRGCLDGDTCARARVACSTGAARRPPATPTLPESGLGAPRPPSPASASTGTQLQTRPTKLGKRLGR</sequence>
<name>A0A2W1BJM3_HELAM</name>
<evidence type="ECO:0000256" key="1">
    <source>
        <dbReference type="SAM" id="MobiDB-lite"/>
    </source>
</evidence>
<dbReference type="Proteomes" id="UP000249218">
    <property type="component" value="Unassembled WGS sequence"/>
</dbReference>
<feature type="region of interest" description="Disordered" evidence="1">
    <location>
        <begin position="18"/>
        <end position="66"/>
    </location>
</feature>
<dbReference type="EMBL" id="KZ150046">
    <property type="protein sequence ID" value="PZC74491.1"/>
    <property type="molecule type" value="Genomic_DNA"/>
</dbReference>
<protein>
    <submittedName>
        <fullName evidence="2">Uncharacterized protein</fullName>
    </submittedName>
</protein>
<accession>A0A2W1BJM3</accession>
<gene>
    <name evidence="2" type="primary">HaOG207722</name>
    <name evidence="2" type="ORF">B5X24_HaOG207722</name>
</gene>